<name>A0A7Y8CAK9_9PSED</name>
<evidence type="ECO:0000313" key="1">
    <source>
        <dbReference type="EMBL" id="NWC12265.1"/>
    </source>
</evidence>
<accession>A0A7Y8CAK9</accession>
<dbReference type="InterPro" id="IPR003462">
    <property type="entry name" value="ODC_Mu_crystall"/>
</dbReference>
<dbReference type="InterPro" id="IPR036291">
    <property type="entry name" value="NAD(P)-bd_dom_sf"/>
</dbReference>
<evidence type="ECO:0000313" key="2">
    <source>
        <dbReference type="Proteomes" id="UP000517547"/>
    </source>
</evidence>
<dbReference type="Proteomes" id="UP000517547">
    <property type="component" value="Unassembled WGS sequence"/>
</dbReference>
<comment type="caution">
    <text evidence="1">The sequence shown here is derived from an EMBL/GenBank/DDBJ whole genome shotgun (WGS) entry which is preliminary data.</text>
</comment>
<organism evidence="1 2">
    <name type="scientific">Pseudomonas gingeri</name>
    <dbReference type="NCBI Taxonomy" id="117681"/>
    <lineage>
        <taxon>Bacteria</taxon>
        <taxon>Pseudomonadati</taxon>
        <taxon>Pseudomonadota</taxon>
        <taxon>Gammaproteobacteria</taxon>
        <taxon>Pseudomonadales</taxon>
        <taxon>Pseudomonadaceae</taxon>
        <taxon>Pseudomonas</taxon>
    </lineage>
</organism>
<dbReference type="AlphaFoldDB" id="A0A7Y8CAK9"/>
<dbReference type="Gene3D" id="3.40.50.720">
    <property type="entry name" value="NAD(P)-binding Rossmann-like Domain"/>
    <property type="match status" value="1"/>
</dbReference>
<dbReference type="SUPFAM" id="SSF51735">
    <property type="entry name" value="NAD(P)-binding Rossmann-fold domains"/>
    <property type="match status" value="1"/>
</dbReference>
<proteinExistence type="predicted"/>
<gene>
    <name evidence="1" type="ORF">HX845_01270</name>
</gene>
<dbReference type="Gene3D" id="3.30.1780.10">
    <property type="entry name" value="ornithine cyclodeaminase, domain 1"/>
    <property type="match status" value="1"/>
</dbReference>
<dbReference type="EMBL" id="JACAQE010000001">
    <property type="protein sequence ID" value="NWC12265.1"/>
    <property type="molecule type" value="Genomic_DNA"/>
</dbReference>
<dbReference type="GO" id="GO:0005737">
    <property type="term" value="C:cytoplasm"/>
    <property type="evidence" value="ECO:0007669"/>
    <property type="project" value="TreeGrafter"/>
</dbReference>
<sequence>MMLPVHDWPALRAVLRHDAILAAIREAFIRHADGQVVSPAPGELLFDQPPGDCHIKYGYFKGGPVFVIKIAMGFYDNARHGLPTNNGLMAVFDARTGQTLALLNDEGWLTSWRTAASGALAAVALAPRHITALGILGSGHQAELQALWASVALGIDKVVIWGRDPHKAEALAARLREEGIAAHPTVRVEDLLRQCNVIITCTPATEPLFPAAAVRPGTHIVALGADSHGKQEIDPQLFQVAGRVVADDIRQCTDRGDLGHAVRDGLLEPTSIVLLGDVLSGKVKGRESEDDITLVDLTGLAAHDVAIATLALDALQDPDTRNAI</sequence>
<dbReference type="Pfam" id="PF02423">
    <property type="entry name" value="OCD_Mu_crystall"/>
    <property type="match status" value="1"/>
</dbReference>
<dbReference type="PIRSF" id="PIRSF001439">
    <property type="entry name" value="CryM"/>
    <property type="match status" value="1"/>
</dbReference>
<dbReference type="PANTHER" id="PTHR13812">
    <property type="entry name" value="KETIMINE REDUCTASE MU-CRYSTALLIN"/>
    <property type="match status" value="1"/>
</dbReference>
<dbReference type="InterPro" id="IPR023401">
    <property type="entry name" value="ODC_N"/>
</dbReference>
<reference evidence="1 2" key="1">
    <citation type="submission" date="2020-04" db="EMBL/GenBank/DDBJ databases">
        <title>Molecular characterization of pseudomonads from Agaricus bisporus reveal novel blotch 2 pathogens in Western Europe.</title>
        <authorList>
            <person name="Taparia T."/>
            <person name="Krijger M."/>
            <person name="Haynes E."/>
            <person name="Elpinstone J.G."/>
            <person name="Noble R."/>
            <person name="Van Der Wolf J."/>
        </authorList>
    </citation>
    <scope>NUCLEOTIDE SEQUENCE [LARGE SCALE GENOMIC DNA]</scope>
    <source>
        <strain evidence="1 2">IPO3738</strain>
    </source>
</reference>
<protein>
    <submittedName>
        <fullName evidence="1">Ornithine cyclodeaminase</fullName>
    </submittedName>
</protein>
<dbReference type="PANTHER" id="PTHR13812:SF19">
    <property type="entry name" value="KETIMINE REDUCTASE MU-CRYSTALLIN"/>
    <property type="match status" value="1"/>
</dbReference>